<keyword evidence="2" id="KW-1185">Reference proteome</keyword>
<dbReference type="Gene3D" id="1.10.600.10">
    <property type="entry name" value="Farnesyl Diphosphate Synthase"/>
    <property type="match status" value="1"/>
</dbReference>
<accession>A0A229RS12</accession>
<evidence type="ECO:0000313" key="1">
    <source>
        <dbReference type="EMBL" id="OXM49194.1"/>
    </source>
</evidence>
<dbReference type="Proteomes" id="UP000215223">
    <property type="component" value="Unassembled WGS sequence"/>
</dbReference>
<dbReference type="AlphaFoldDB" id="A0A229RS12"/>
<reference evidence="1 2" key="1">
    <citation type="submission" date="2017-07" db="EMBL/GenBank/DDBJ databases">
        <title>Amycolatopsis thailandensis Genome sequencing and assembly.</title>
        <authorList>
            <person name="Kaur N."/>
            <person name="Mayilraj S."/>
        </authorList>
    </citation>
    <scope>NUCLEOTIDE SEQUENCE [LARGE SCALE GENOMIC DNA]</scope>
    <source>
        <strain evidence="1 2">JCM 16380</strain>
    </source>
</reference>
<dbReference type="RefSeq" id="WP_093937430.1">
    <property type="nucleotide sequence ID" value="NZ_NMQT01000114.1"/>
</dbReference>
<dbReference type="OrthoDB" id="2989600at2"/>
<dbReference type="InterPro" id="IPR008949">
    <property type="entry name" value="Isoprenoid_synthase_dom_sf"/>
</dbReference>
<dbReference type="EMBL" id="NMQT01000114">
    <property type="protein sequence ID" value="OXM49194.1"/>
    <property type="molecule type" value="Genomic_DNA"/>
</dbReference>
<protein>
    <submittedName>
        <fullName evidence="1">Uncharacterized protein</fullName>
    </submittedName>
</protein>
<sequence>MTTFHLPELSFPCPRRLPRSDAERLKRETGEWGMRRDLLSSGLFGYGIGVVGKAPQGRAAVFLRWFFWIFVVDDLVDAGSREHSERLAGFARKALAARKFPALVPEHDPTRAEPAFRPIRSSGLRTGGTELVLASVRP</sequence>
<name>A0A229RS12_9PSEU</name>
<evidence type="ECO:0000313" key="2">
    <source>
        <dbReference type="Proteomes" id="UP000215223"/>
    </source>
</evidence>
<comment type="caution">
    <text evidence="1">The sequence shown here is derived from an EMBL/GenBank/DDBJ whole genome shotgun (WGS) entry which is preliminary data.</text>
</comment>
<gene>
    <name evidence="1" type="ORF">CFP71_30565</name>
</gene>
<organism evidence="1 2">
    <name type="scientific">Amycolatopsis thailandensis</name>
    <dbReference type="NCBI Taxonomy" id="589330"/>
    <lineage>
        <taxon>Bacteria</taxon>
        <taxon>Bacillati</taxon>
        <taxon>Actinomycetota</taxon>
        <taxon>Actinomycetes</taxon>
        <taxon>Pseudonocardiales</taxon>
        <taxon>Pseudonocardiaceae</taxon>
        <taxon>Amycolatopsis</taxon>
    </lineage>
</organism>
<proteinExistence type="predicted"/>
<dbReference type="SUPFAM" id="SSF48576">
    <property type="entry name" value="Terpenoid synthases"/>
    <property type="match status" value="1"/>
</dbReference>